<organism evidence="1 2">
    <name type="scientific">Populus trichocarpa</name>
    <name type="common">Western balsam poplar</name>
    <name type="synonym">Populus balsamifera subsp. trichocarpa</name>
    <dbReference type="NCBI Taxonomy" id="3694"/>
    <lineage>
        <taxon>Eukaryota</taxon>
        <taxon>Viridiplantae</taxon>
        <taxon>Streptophyta</taxon>
        <taxon>Embryophyta</taxon>
        <taxon>Tracheophyta</taxon>
        <taxon>Spermatophyta</taxon>
        <taxon>Magnoliopsida</taxon>
        <taxon>eudicotyledons</taxon>
        <taxon>Gunneridae</taxon>
        <taxon>Pentapetalae</taxon>
        <taxon>rosids</taxon>
        <taxon>fabids</taxon>
        <taxon>Malpighiales</taxon>
        <taxon>Salicaceae</taxon>
        <taxon>Saliceae</taxon>
        <taxon>Populus</taxon>
    </lineage>
</organism>
<proteinExistence type="predicted"/>
<reference evidence="1 2" key="1">
    <citation type="journal article" date="2006" name="Science">
        <title>The genome of black cottonwood, Populus trichocarpa (Torr. &amp; Gray).</title>
        <authorList>
            <person name="Tuskan G.A."/>
            <person name="Difazio S."/>
            <person name="Jansson S."/>
            <person name="Bohlmann J."/>
            <person name="Grigoriev I."/>
            <person name="Hellsten U."/>
            <person name="Putnam N."/>
            <person name="Ralph S."/>
            <person name="Rombauts S."/>
            <person name="Salamov A."/>
            <person name="Schein J."/>
            <person name="Sterck L."/>
            <person name="Aerts A."/>
            <person name="Bhalerao R.R."/>
            <person name="Bhalerao R.P."/>
            <person name="Blaudez D."/>
            <person name="Boerjan W."/>
            <person name="Brun A."/>
            <person name="Brunner A."/>
            <person name="Busov V."/>
            <person name="Campbell M."/>
            <person name="Carlson J."/>
            <person name="Chalot M."/>
            <person name="Chapman J."/>
            <person name="Chen G.L."/>
            <person name="Cooper D."/>
            <person name="Coutinho P.M."/>
            <person name="Couturier J."/>
            <person name="Covert S."/>
            <person name="Cronk Q."/>
            <person name="Cunningham R."/>
            <person name="Davis J."/>
            <person name="Degroeve S."/>
            <person name="Dejardin A."/>
            <person name="Depamphilis C."/>
            <person name="Detter J."/>
            <person name="Dirks B."/>
            <person name="Dubchak I."/>
            <person name="Duplessis S."/>
            <person name="Ehlting J."/>
            <person name="Ellis B."/>
            <person name="Gendler K."/>
            <person name="Goodstein D."/>
            <person name="Gribskov M."/>
            <person name="Grimwood J."/>
            <person name="Groover A."/>
            <person name="Gunter L."/>
            <person name="Hamberger B."/>
            <person name="Heinze B."/>
            <person name="Helariutta Y."/>
            <person name="Henrissat B."/>
            <person name="Holligan D."/>
            <person name="Holt R."/>
            <person name="Huang W."/>
            <person name="Islam-Faridi N."/>
            <person name="Jones S."/>
            <person name="Jones-Rhoades M."/>
            <person name="Jorgensen R."/>
            <person name="Joshi C."/>
            <person name="Kangasjarvi J."/>
            <person name="Karlsson J."/>
            <person name="Kelleher C."/>
            <person name="Kirkpatrick R."/>
            <person name="Kirst M."/>
            <person name="Kohler A."/>
            <person name="Kalluri U."/>
            <person name="Larimer F."/>
            <person name="Leebens-Mack J."/>
            <person name="Leple J.C."/>
            <person name="Locascio P."/>
            <person name="Lou Y."/>
            <person name="Lucas S."/>
            <person name="Martin F."/>
            <person name="Montanini B."/>
            <person name="Napoli C."/>
            <person name="Nelson D.R."/>
            <person name="Nelson C."/>
            <person name="Nieminen K."/>
            <person name="Nilsson O."/>
            <person name="Pereda V."/>
            <person name="Peter G."/>
            <person name="Philippe R."/>
            <person name="Pilate G."/>
            <person name="Poliakov A."/>
            <person name="Razumovskaya J."/>
            <person name="Richardson P."/>
            <person name="Rinaldi C."/>
            <person name="Ritland K."/>
            <person name="Rouze P."/>
            <person name="Ryaboy D."/>
            <person name="Schmutz J."/>
            <person name="Schrader J."/>
            <person name="Segerman B."/>
            <person name="Shin H."/>
            <person name="Siddiqui A."/>
            <person name="Sterky F."/>
            <person name="Terry A."/>
            <person name="Tsai C.J."/>
            <person name="Uberbacher E."/>
            <person name="Unneberg P."/>
            <person name="Vahala J."/>
            <person name="Wall K."/>
            <person name="Wessler S."/>
            <person name="Yang G."/>
            <person name="Yin T."/>
            <person name="Douglas C."/>
            <person name="Marra M."/>
            <person name="Sandberg G."/>
            <person name="Van de Peer Y."/>
            <person name="Rokhsar D."/>
        </authorList>
    </citation>
    <scope>NUCLEOTIDE SEQUENCE [LARGE SCALE GENOMIC DNA]</scope>
    <source>
        <strain evidence="2">cv. Nisqually</strain>
    </source>
</reference>
<accession>A0A2K1X9U5</accession>
<keyword evidence="2" id="KW-1185">Reference proteome</keyword>
<dbReference type="InParanoid" id="A0A2K1X9U5"/>
<gene>
    <name evidence="1" type="ORF">POPTR_016G028500</name>
</gene>
<evidence type="ECO:0000313" key="2">
    <source>
        <dbReference type="Proteomes" id="UP000006729"/>
    </source>
</evidence>
<dbReference type="EMBL" id="CM009305">
    <property type="protein sequence ID" value="PNS97543.1"/>
    <property type="molecule type" value="Genomic_DNA"/>
</dbReference>
<protein>
    <submittedName>
        <fullName evidence="1">Uncharacterized protein</fullName>
    </submittedName>
</protein>
<dbReference type="AlphaFoldDB" id="A0A2K1X9U5"/>
<name>A0A2K1X9U5_POPTR</name>
<sequence>MSMDTLSLVPLFGVVTNLHRLPIRSMRRAALLVTVAVQRMLSHCTSKISTPSRSFPPKQIERRLKLFMRSKLVSLKLEVRELAKRRREKVLDQEKGLDQRKWRFLIEKESFLIIKEKVVD</sequence>
<dbReference type="Proteomes" id="UP000006729">
    <property type="component" value="Chromosome 16"/>
</dbReference>
<evidence type="ECO:0000313" key="1">
    <source>
        <dbReference type="EMBL" id="PNS97543.1"/>
    </source>
</evidence>